<protein>
    <submittedName>
        <fullName evidence="1">Uncharacterized protein</fullName>
    </submittedName>
</protein>
<proteinExistence type="predicted"/>
<comment type="caution">
    <text evidence="1">The sequence shown here is derived from an EMBL/GenBank/DDBJ whole genome shotgun (WGS) entry which is preliminary data.</text>
</comment>
<dbReference type="EMBL" id="WJQU01000004">
    <property type="protein sequence ID" value="KAJ6634978.1"/>
    <property type="molecule type" value="Genomic_DNA"/>
</dbReference>
<dbReference type="AlphaFoldDB" id="A0A9Q0RWK8"/>
<organism evidence="1 2">
    <name type="scientific">Pseudolycoriella hygida</name>
    <dbReference type="NCBI Taxonomy" id="35572"/>
    <lineage>
        <taxon>Eukaryota</taxon>
        <taxon>Metazoa</taxon>
        <taxon>Ecdysozoa</taxon>
        <taxon>Arthropoda</taxon>
        <taxon>Hexapoda</taxon>
        <taxon>Insecta</taxon>
        <taxon>Pterygota</taxon>
        <taxon>Neoptera</taxon>
        <taxon>Endopterygota</taxon>
        <taxon>Diptera</taxon>
        <taxon>Nematocera</taxon>
        <taxon>Sciaroidea</taxon>
        <taxon>Sciaridae</taxon>
        <taxon>Pseudolycoriella</taxon>
    </lineage>
</organism>
<sequence length="36" mass="4487">MDYSFKHSNDLLDELLKVEFLKVFERYSQSDYDVRR</sequence>
<keyword evidence="2" id="KW-1185">Reference proteome</keyword>
<name>A0A9Q0RWK8_9DIPT</name>
<dbReference type="Proteomes" id="UP001151699">
    <property type="component" value="Chromosome C"/>
</dbReference>
<evidence type="ECO:0000313" key="1">
    <source>
        <dbReference type="EMBL" id="KAJ6634978.1"/>
    </source>
</evidence>
<accession>A0A9Q0RWK8</accession>
<evidence type="ECO:0000313" key="2">
    <source>
        <dbReference type="Proteomes" id="UP001151699"/>
    </source>
</evidence>
<reference evidence="1" key="1">
    <citation type="submission" date="2022-07" db="EMBL/GenBank/DDBJ databases">
        <authorList>
            <person name="Trinca V."/>
            <person name="Uliana J.V.C."/>
            <person name="Torres T.T."/>
            <person name="Ward R.J."/>
            <person name="Monesi N."/>
        </authorList>
    </citation>
    <scope>NUCLEOTIDE SEQUENCE</scope>
    <source>
        <strain evidence="1">HSMRA1968</strain>
        <tissue evidence="1">Whole embryos</tissue>
    </source>
</reference>
<gene>
    <name evidence="1" type="ORF">Bhyg_13560</name>
</gene>